<feature type="domain" description="DMAP1-binding" evidence="3">
    <location>
        <begin position="576"/>
        <end position="746"/>
    </location>
</feature>
<dbReference type="PROSITE" id="PS51912">
    <property type="entry name" value="DMAP1_BIND"/>
    <property type="match status" value="1"/>
</dbReference>
<dbReference type="Pfam" id="PF00501">
    <property type="entry name" value="AMP-binding"/>
    <property type="match status" value="2"/>
</dbReference>
<proteinExistence type="inferred from homology"/>
<feature type="region of interest" description="Disordered" evidence="2">
    <location>
        <begin position="918"/>
        <end position="940"/>
    </location>
</feature>
<dbReference type="SMART" id="SM01137">
    <property type="entry name" value="DMAP_binding"/>
    <property type="match status" value="1"/>
</dbReference>
<feature type="compositionally biased region" description="Polar residues" evidence="2">
    <location>
        <begin position="140"/>
        <end position="149"/>
    </location>
</feature>
<name>A0A7F5RLD9_AGRPL</name>
<dbReference type="RefSeq" id="XP_025836828.1">
    <property type="nucleotide sequence ID" value="XM_025981043.1"/>
</dbReference>
<organism evidence="4 5">
    <name type="scientific">Agrilus planipennis</name>
    <name type="common">Emerald ash borer</name>
    <name type="synonym">Agrilus marcopoli</name>
    <dbReference type="NCBI Taxonomy" id="224129"/>
    <lineage>
        <taxon>Eukaryota</taxon>
        <taxon>Metazoa</taxon>
        <taxon>Ecdysozoa</taxon>
        <taxon>Arthropoda</taxon>
        <taxon>Hexapoda</taxon>
        <taxon>Insecta</taxon>
        <taxon>Pterygota</taxon>
        <taxon>Neoptera</taxon>
        <taxon>Endopterygota</taxon>
        <taxon>Coleoptera</taxon>
        <taxon>Polyphaga</taxon>
        <taxon>Elateriformia</taxon>
        <taxon>Buprestoidea</taxon>
        <taxon>Buprestidae</taxon>
        <taxon>Agrilinae</taxon>
        <taxon>Agrilus</taxon>
    </lineage>
</organism>
<dbReference type="InParanoid" id="A0A7F5RLD9"/>
<dbReference type="SUPFAM" id="SSF56801">
    <property type="entry name" value="Acetyl-CoA synthetase-like"/>
    <property type="match status" value="2"/>
</dbReference>
<feature type="region of interest" description="Disordered" evidence="2">
    <location>
        <begin position="136"/>
        <end position="208"/>
    </location>
</feature>
<dbReference type="InterPro" id="IPR045851">
    <property type="entry name" value="AMP-bd_C_sf"/>
</dbReference>
<dbReference type="OrthoDB" id="69964at2759"/>
<dbReference type="InterPro" id="IPR010506">
    <property type="entry name" value="DMAP1-bd"/>
</dbReference>
<evidence type="ECO:0000313" key="5">
    <source>
        <dbReference type="RefSeq" id="XP_025836828.1"/>
    </source>
</evidence>
<dbReference type="CDD" id="cd05905">
    <property type="entry name" value="Dip2"/>
    <property type="match status" value="2"/>
</dbReference>
<feature type="compositionally biased region" description="Polar residues" evidence="2">
    <location>
        <begin position="166"/>
        <end position="175"/>
    </location>
</feature>
<dbReference type="PANTHER" id="PTHR22754">
    <property type="entry name" value="DISCO-INTERACTING PROTEIN 2 DIP2 -RELATED"/>
    <property type="match status" value="1"/>
</dbReference>
<evidence type="ECO:0000256" key="2">
    <source>
        <dbReference type="SAM" id="MobiDB-lite"/>
    </source>
</evidence>
<dbReference type="InterPro" id="IPR056881">
    <property type="entry name" value="Mug62_dom"/>
</dbReference>
<feature type="compositionally biased region" description="Basic and acidic residues" evidence="2">
    <location>
        <begin position="705"/>
        <end position="717"/>
    </location>
</feature>
<feature type="region of interest" description="Disordered" evidence="2">
    <location>
        <begin position="841"/>
        <end position="879"/>
    </location>
</feature>
<dbReference type="FunCoup" id="A0A7F5RLD9">
    <property type="interactions" value="698"/>
</dbReference>
<dbReference type="GeneID" id="108732456"/>
<dbReference type="KEGG" id="apln:108732456"/>
<dbReference type="Pfam" id="PF24919">
    <property type="entry name" value="Mug62"/>
    <property type="match status" value="1"/>
</dbReference>
<feature type="compositionally biased region" description="Basic residues" evidence="2">
    <location>
        <begin position="659"/>
        <end position="668"/>
    </location>
</feature>
<feature type="region of interest" description="Disordered" evidence="2">
    <location>
        <begin position="731"/>
        <end position="823"/>
    </location>
</feature>
<dbReference type="Pfam" id="PF06464">
    <property type="entry name" value="DMAP_binding"/>
    <property type="match status" value="1"/>
</dbReference>
<dbReference type="InterPro" id="IPR042099">
    <property type="entry name" value="ANL_N_sf"/>
</dbReference>
<dbReference type="InterPro" id="IPR037337">
    <property type="entry name" value="Dip2-like_dom"/>
</dbReference>
<dbReference type="InterPro" id="IPR000873">
    <property type="entry name" value="AMP-dep_synth/lig_dom"/>
</dbReference>
<feature type="compositionally biased region" description="Polar residues" evidence="2">
    <location>
        <begin position="866"/>
        <end position="879"/>
    </location>
</feature>
<gene>
    <name evidence="5" type="primary">LOC108732456</name>
</gene>
<keyword evidence="4" id="KW-1185">Reference proteome</keyword>
<protein>
    <submittedName>
        <fullName evidence="5">Disco-interacting protein 2</fullName>
    </submittedName>
</protein>
<feature type="compositionally biased region" description="Basic and acidic residues" evidence="2">
    <location>
        <begin position="775"/>
        <end position="785"/>
    </location>
</feature>
<dbReference type="FunFam" id="3.30.300.30:FF:000001">
    <property type="entry name" value="DIP2 disco-interacting protein 2 homolog C"/>
    <property type="match status" value="1"/>
</dbReference>
<feature type="region of interest" description="Disordered" evidence="2">
    <location>
        <begin position="658"/>
        <end position="718"/>
    </location>
</feature>
<evidence type="ECO:0000313" key="4">
    <source>
        <dbReference type="Proteomes" id="UP000192223"/>
    </source>
</evidence>
<accession>A0A7F5RLD9</accession>
<comment type="similarity">
    <text evidence="1">Belongs to the DIP2 family.</text>
</comment>
<dbReference type="Gene3D" id="3.30.300.30">
    <property type="match status" value="2"/>
</dbReference>
<dbReference type="PANTHER" id="PTHR22754:SF32">
    <property type="entry name" value="DISCO-INTERACTING PROTEIN 2"/>
    <property type="match status" value="1"/>
</dbReference>
<sequence>MKPITFENLRRLIGGRRKKKDKEASFKRSDSFKRISIRKSYLDRGKKKHLQKLEVATQTVVEEALNSKPLPSTSSKADGVAQTNICCSGSSSKDDVELYSRWAKEELNSQKGKTCSVAKGSERTIIYVPASDESKHPSTVIRQLSSSPTRSRKYENKKKCKSSSSLLERTQSNDSAVEMFPWGNPTDIQKSPLIKRKSRSSSPAVGSGLLGLDSGAEELCSLSISLGRIWMDAPQNMTPRSLELPRTSTANVNTHHSLDSALKDRRDEIKRFQKNETPSKGTENSCTGGIMSSKDSGFSISIPKLTDFNSFDGPVPMVSRGFFGRKRPKPKLSVSRDGYFKRTSGAALIVDFRRSSVKRRSSRKKRLRNSARKKKKAAEAAKCDIYQVFVGRTPRSLRSLKLDPMIFVPPERRRSSIKRKQSFKLGLPEIRRVNCAEVDPYLGPSNSQQDEDHYESPSFDTFYDDDADEELLSGRVSRISVRRNEAEGDYDYPSNNFTTAYGYFEDADESSALSVSLNSSRPNSSIAENENDCPLSISGGYNNVTCSSSGPASSVISKRKAVRRKKSGLSHKRSVTYVAKPVIVRAPSTLRKHKKHQGDITQKGYEKKRSRLLSPYVPKQNAASLEGNGVGSGNENNLGNGGGEGGICIVGGISGGKQYTRRRTQRRVTHNEKRYHSAVGSGVAPQQRGFSPAAKAHRRNNRRLTRNESRYHSEVRQEAVQQALAQAMQNRYKPSLPMPSKRTSVMARSPDREHQESESSSDEDSIVNEEAVESTPERERIRDRSTPQMLPPPPLSDTSSTGSPPPLHHRPRMPPPTNWDHRSKTEITDISDVMQNFRPYSQAPDVTHTTAQGGRRSTGAADRVNRYSSSASEDTISTGTGRWKVSAKIQQLLNTLKRPKRRPLPEFYEDDDIELEIAANPKDPNAPKPEGGSMTPAVGDQLVVPSGLPRNLEAAVSRYGSASFKAPVATVLDPNGKLTTTLTYGKLQSRSQKIAYALLTKAFSKSGETSLKTGDRVALVFPNNDPINFLCAFYGCLQAGIVPVPIEVPITRRDAGSQQIGFLLGSCSVQVALTSEACLKGLPKTASGDVIQFKGWPRLQWFVTEHLARTPKDWLPPPRLTDETPAYIEYTTDRDGSVMGVTITRAAVLTHCRTLTMACNYTEGEIMVCVLDFKREVGLWHSVLTSVLNGMHVIYIPYALMKVNPASWMQMITKYRASVAVVKSRDLHWGLLATKDHKDINLSTLRMLLVADGANPWSLSSCDQFLSVFQTKGLRPDAICPCASSNECLTVSVRRPGRAGVNATGRGVLSMQGLSYGVVRVDQENSLTSLTLQDCGQVMPGCVIVVIKMDGPPYLCKTDEVGEICVNSGATGTQYWGLQGLTNSTFKVQSLASDGKPMSDAEYSRSGLLGFLGPGGLVFVCGSRDGLMTVTGRKHNADDIIATVLAVEPMKFIYRGRIAVFSIRVLRDERICVIAEQRPDCSEEESFQWMSRVLQAVDSIHQVGIYCLALVPPNYLPKTPLGGIHLSETKRRFMEGTLHPANVLMCPHTCVTNLPKPREVHQAADCVSDVGPASVIVGNLVQGNRLASAQGRDLGVLDEDGDTTKRQQQFISELLRWRAQSTADHVLFTLLNSKGAVARTLSCSELHKKAERIGNLLNEKGRVNTGEHVALIFPPGLDLICAFYGCLYVGAVPVTIRPPHPQNLQTTLPTVRMIVDVSKSVLVLSSQAVIKLLRSKEASNVVDLKSWPPILDTDDIPKKKLPMVYRPPAAEMIAYLDFSVSTTGMLAGIKMSHAAVTNLCRSMKLACELYPSRHIALCLDPYCGLGFALWCLSSIYSGHHSILIPPSEVEVNPALWLSAVSQYKVRDTFCSYGVMELCTKGLGSSVSQLKSRGVNLACVRTCVVVAEERPRINLATSFSKLFSAVGLSPRAVSTSFGCRVNVAICLQGASSPEPSTVYVDLRALRNDRVTLVERGSPHSLCIMESGKLLPGVKVVIANPETKGQCGDSHLGEVWVQSGHNASGYFTIYGDESDYADHFNARLVTGNTSEVFARTGYLGFLRRTEVTTTTSSSGVISTTHVEETRLGGMILDSDTESLGSQQHLSNDGSAELHDAVFIVGALDETIMLRGMRYHPIDIENSVLRCHKKISECAVFTWTNLLVVVVELDGNESEALDLVPLVTNTVLEEHHLIVGVVVVVDPGVVPINSRGEKQRMHLRDGFLADQLDPIYVAYNM</sequence>
<evidence type="ECO:0000256" key="1">
    <source>
        <dbReference type="ARBA" id="ARBA00007735"/>
    </source>
</evidence>
<dbReference type="CTD" id="252479"/>
<feature type="compositionally biased region" description="Basic residues" evidence="2">
    <location>
        <begin position="695"/>
        <end position="704"/>
    </location>
</feature>
<feature type="compositionally biased region" description="Acidic residues" evidence="2">
    <location>
        <begin position="759"/>
        <end position="772"/>
    </location>
</feature>
<dbReference type="Gene3D" id="3.40.50.12780">
    <property type="entry name" value="N-terminal domain of ligase-like"/>
    <property type="match status" value="2"/>
</dbReference>
<dbReference type="Pfam" id="PF23024">
    <property type="entry name" value="AMP-dom_DIP2-like"/>
    <property type="match status" value="1"/>
</dbReference>
<dbReference type="InterPro" id="IPR025110">
    <property type="entry name" value="AMP-bd_C"/>
</dbReference>
<dbReference type="Proteomes" id="UP000192223">
    <property type="component" value="Unplaced"/>
</dbReference>
<reference evidence="5" key="1">
    <citation type="submission" date="2025-08" db="UniProtKB">
        <authorList>
            <consortium name="RefSeq"/>
        </authorList>
    </citation>
    <scope>IDENTIFICATION</scope>
    <source>
        <tissue evidence="5">Entire body</tissue>
    </source>
</reference>
<evidence type="ECO:0000259" key="3">
    <source>
        <dbReference type="PROSITE" id="PS51912"/>
    </source>
</evidence>